<organism evidence="2 3">
    <name type="scientific">Plakobranchus ocellatus</name>
    <dbReference type="NCBI Taxonomy" id="259542"/>
    <lineage>
        <taxon>Eukaryota</taxon>
        <taxon>Metazoa</taxon>
        <taxon>Spiralia</taxon>
        <taxon>Lophotrochozoa</taxon>
        <taxon>Mollusca</taxon>
        <taxon>Gastropoda</taxon>
        <taxon>Heterobranchia</taxon>
        <taxon>Euthyneura</taxon>
        <taxon>Panpulmonata</taxon>
        <taxon>Sacoglossa</taxon>
        <taxon>Placobranchoidea</taxon>
        <taxon>Plakobranchidae</taxon>
        <taxon>Plakobranchus</taxon>
    </lineage>
</organism>
<comment type="caution">
    <text evidence="2">The sequence shown here is derived from an EMBL/GenBank/DDBJ whole genome shotgun (WGS) entry which is preliminary data.</text>
</comment>
<dbReference type="PANTHER" id="PTHR21093">
    <property type="entry name" value="DIVERGENT PROTEIN KINASE DOMAIN 1C-RELATED"/>
    <property type="match status" value="1"/>
</dbReference>
<evidence type="ECO:0000259" key="1">
    <source>
        <dbReference type="Pfam" id="PF12260"/>
    </source>
</evidence>
<accession>A0AAV4DN39</accession>
<dbReference type="EMBL" id="BLXT01008064">
    <property type="protein sequence ID" value="GFO45561.1"/>
    <property type="molecule type" value="Genomic_DNA"/>
</dbReference>
<name>A0AAV4DN39_9GAST</name>
<dbReference type="AlphaFoldDB" id="A0AAV4DN39"/>
<sequence length="202" mass="23336">MWNYDPYLEPGAGHLFDRSGPGWAMGFFSNSSYRWSLPSWTKRAKVMMGLLELVTEFYDRDGGRFYLCNMDGMTLHHNKHFELSLTESSLPLSATQISTALKNITCYSWRDCAFTPQCTTLCNYKTHTCLPRLVRPTLSHACHVMTDYLLFDAPARLKPTLGRLLRRCQKLTWSMSELDLHHSLLSLELRDIIWGHIQNAAR</sequence>
<gene>
    <name evidence="2" type="ORF">PoB_007206600</name>
</gene>
<evidence type="ECO:0000313" key="2">
    <source>
        <dbReference type="EMBL" id="GFO45561.1"/>
    </source>
</evidence>
<feature type="domain" description="FAM69 protein-kinase" evidence="1">
    <location>
        <begin position="28"/>
        <end position="170"/>
    </location>
</feature>
<dbReference type="InterPro" id="IPR022049">
    <property type="entry name" value="FAM69_kinase_dom"/>
</dbReference>
<keyword evidence="3" id="KW-1185">Reference proteome</keyword>
<protein>
    <submittedName>
        <fullName evidence="2">Protein fam69b-like</fullName>
    </submittedName>
</protein>
<dbReference type="Proteomes" id="UP000735302">
    <property type="component" value="Unassembled WGS sequence"/>
</dbReference>
<dbReference type="PANTHER" id="PTHR21093:SF6">
    <property type="entry name" value="EF-HAND DOMAIN-CONTAINING PROTEIN"/>
    <property type="match status" value="1"/>
</dbReference>
<evidence type="ECO:0000313" key="3">
    <source>
        <dbReference type="Proteomes" id="UP000735302"/>
    </source>
</evidence>
<dbReference type="Pfam" id="PF12260">
    <property type="entry name" value="PIP49_C"/>
    <property type="match status" value="1"/>
</dbReference>
<reference evidence="2 3" key="1">
    <citation type="journal article" date="2021" name="Elife">
        <title>Chloroplast acquisition without the gene transfer in kleptoplastic sea slugs, Plakobranchus ocellatus.</title>
        <authorList>
            <person name="Maeda T."/>
            <person name="Takahashi S."/>
            <person name="Yoshida T."/>
            <person name="Shimamura S."/>
            <person name="Takaki Y."/>
            <person name="Nagai Y."/>
            <person name="Toyoda A."/>
            <person name="Suzuki Y."/>
            <person name="Arimoto A."/>
            <person name="Ishii H."/>
            <person name="Satoh N."/>
            <person name="Nishiyama T."/>
            <person name="Hasebe M."/>
            <person name="Maruyama T."/>
            <person name="Minagawa J."/>
            <person name="Obokata J."/>
            <person name="Shigenobu S."/>
        </authorList>
    </citation>
    <scope>NUCLEOTIDE SEQUENCE [LARGE SCALE GENOMIC DNA]</scope>
</reference>
<proteinExistence type="predicted"/>